<accession>A0A0N4VEX7</accession>
<evidence type="ECO:0000313" key="2">
    <source>
        <dbReference type="EMBL" id="VDD93942.1"/>
    </source>
</evidence>
<dbReference type="Proteomes" id="UP000274131">
    <property type="component" value="Unassembled WGS sequence"/>
</dbReference>
<dbReference type="WBParaSite" id="EVEC_0000925201-mRNA-1">
    <property type="protein sequence ID" value="EVEC_0000925201-mRNA-1"/>
    <property type="gene ID" value="EVEC_0000925201"/>
</dbReference>
<keyword evidence="1" id="KW-0812">Transmembrane</keyword>
<protein>
    <submittedName>
        <fullName evidence="4">UPF0496 protein</fullName>
    </submittedName>
</protein>
<evidence type="ECO:0000313" key="3">
    <source>
        <dbReference type="Proteomes" id="UP000274131"/>
    </source>
</evidence>
<dbReference type="EMBL" id="UXUI01009558">
    <property type="protein sequence ID" value="VDD93942.1"/>
    <property type="molecule type" value="Genomic_DNA"/>
</dbReference>
<keyword evidence="1" id="KW-1133">Transmembrane helix</keyword>
<name>A0A0N4VEX7_ENTVE</name>
<keyword evidence="1" id="KW-0472">Membrane</keyword>
<reference evidence="4" key="1">
    <citation type="submission" date="2017-02" db="UniProtKB">
        <authorList>
            <consortium name="WormBaseParasite"/>
        </authorList>
    </citation>
    <scope>IDENTIFICATION</scope>
</reference>
<proteinExistence type="predicted"/>
<evidence type="ECO:0000256" key="1">
    <source>
        <dbReference type="SAM" id="Phobius"/>
    </source>
</evidence>
<sequence length="174" mass="18863">MNTAAAELEELYDLCAKGDASSTTIELRALHDREKTTGKDTLTLRIHSIVKGSTKDWIKAFDELVEFKNSNCERLTADALNEKHSTLKTETLKKVKYSIKEIAKGSPKKWLQCVEHYVEQDFLSGRNRSHSCIIMALLALPAVVGIAAFGVVGTAVTAVGGALSLGGVCLRAKA</sequence>
<organism evidence="4">
    <name type="scientific">Enterobius vermicularis</name>
    <name type="common">Human pinworm</name>
    <dbReference type="NCBI Taxonomy" id="51028"/>
    <lineage>
        <taxon>Eukaryota</taxon>
        <taxon>Metazoa</taxon>
        <taxon>Ecdysozoa</taxon>
        <taxon>Nematoda</taxon>
        <taxon>Chromadorea</taxon>
        <taxon>Rhabditida</taxon>
        <taxon>Spirurina</taxon>
        <taxon>Oxyuridomorpha</taxon>
        <taxon>Oxyuroidea</taxon>
        <taxon>Oxyuridae</taxon>
        <taxon>Enterobius</taxon>
    </lineage>
</organism>
<evidence type="ECO:0000313" key="4">
    <source>
        <dbReference type="WBParaSite" id="EVEC_0000925201-mRNA-1"/>
    </source>
</evidence>
<keyword evidence="3" id="KW-1185">Reference proteome</keyword>
<reference evidence="2 3" key="2">
    <citation type="submission" date="2018-10" db="EMBL/GenBank/DDBJ databases">
        <authorList>
            <consortium name="Pathogen Informatics"/>
        </authorList>
    </citation>
    <scope>NUCLEOTIDE SEQUENCE [LARGE SCALE GENOMIC DNA]</scope>
</reference>
<gene>
    <name evidence="2" type="ORF">EVEC_LOCUS8693</name>
</gene>
<feature type="transmembrane region" description="Helical" evidence="1">
    <location>
        <begin position="132"/>
        <end position="156"/>
    </location>
</feature>
<dbReference type="AlphaFoldDB" id="A0A0N4VEX7"/>